<dbReference type="AlphaFoldDB" id="A0A1Y1JHY0"/>
<keyword evidence="2" id="KW-1185">Reference proteome</keyword>
<gene>
    <name evidence="1" type="ORF">PGO_121110</name>
</gene>
<evidence type="ECO:0000313" key="1">
    <source>
        <dbReference type="EMBL" id="GAW82119.1"/>
    </source>
</evidence>
<evidence type="ECO:0008006" key="3">
    <source>
        <dbReference type="Google" id="ProtNLM"/>
    </source>
</evidence>
<dbReference type="OrthoDB" id="390329at2759"/>
<dbReference type="OMA" id="FSNFERH"/>
<name>A0A1Y1JHY0_PLAGO</name>
<dbReference type="GeneID" id="39748851"/>
<comment type="caution">
    <text evidence="1">The sequence shown here is derived from an EMBL/GenBank/DDBJ whole genome shotgun (WGS) entry which is preliminary data.</text>
</comment>
<sequence>MFEDISKKYEKLNKAEKSFDETNDTVPDSVGRLYSIDGYTSDGMEISQPQYNEYNTYPNAIVQEYGNNNSTPSMTFGYTGNPLSCKTSNPKVFIRRVENKKRKVGNNKSGSLNTSFSQDINPYVIYPSNSINKNNIGEFSYTIPLCDNNKNAQFSDKYLSGNSNRLTYAYLSDDLNYSLNGQFMNLDNTYMNMPLCVRESFQNNDTYNFANQVYPLSAGNININNEFLQEMDTKCHISPKDVITYINNFIKYIFKVLKLAFAKINRDLNTKEINFDPSVPPVHEMDIDCEMCRKKYGNILMDTHHKDCISFFEGFDESRTIFHKIWDIINNWLDSKEINKIDFFKDRGKIREMVRQNSKEFEEVYYKMGTFPKDENGKIELPQFSNFERHSVMM</sequence>
<dbReference type="RefSeq" id="XP_028544708.1">
    <property type="nucleotide sequence ID" value="XM_028688907.1"/>
</dbReference>
<evidence type="ECO:0000313" key="2">
    <source>
        <dbReference type="Proteomes" id="UP000195521"/>
    </source>
</evidence>
<organism evidence="1 2">
    <name type="scientific">Plasmodium gonderi</name>
    <dbReference type="NCBI Taxonomy" id="77519"/>
    <lineage>
        <taxon>Eukaryota</taxon>
        <taxon>Sar</taxon>
        <taxon>Alveolata</taxon>
        <taxon>Apicomplexa</taxon>
        <taxon>Aconoidasida</taxon>
        <taxon>Haemosporida</taxon>
        <taxon>Plasmodiidae</taxon>
        <taxon>Plasmodium</taxon>
        <taxon>Plasmodium (Plasmodium)</taxon>
    </lineage>
</organism>
<dbReference type="Proteomes" id="UP000195521">
    <property type="component" value="Unassembled WGS sequence"/>
</dbReference>
<accession>A0A1Y1JHY0</accession>
<proteinExistence type="predicted"/>
<reference evidence="2" key="1">
    <citation type="submission" date="2017-04" db="EMBL/GenBank/DDBJ databases">
        <title>Plasmodium gonderi genome.</title>
        <authorList>
            <person name="Arisue N."/>
            <person name="Honma H."/>
            <person name="Kawai S."/>
            <person name="Tougan T."/>
            <person name="Tanabe K."/>
            <person name="Horii T."/>
        </authorList>
    </citation>
    <scope>NUCLEOTIDE SEQUENCE [LARGE SCALE GENOMIC DNA]</scope>
    <source>
        <strain evidence="2">ATCC 30045</strain>
    </source>
</reference>
<protein>
    <recommendedName>
        <fullName evidence="3">Inner membrane complex protein</fullName>
    </recommendedName>
</protein>
<dbReference type="EMBL" id="BDQF01000013">
    <property type="protein sequence ID" value="GAW82119.1"/>
    <property type="molecule type" value="Genomic_DNA"/>
</dbReference>